<evidence type="ECO:0000313" key="4">
    <source>
        <dbReference type="Proteomes" id="UP000799436"/>
    </source>
</evidence>
<reference evidence="3" key="1">
    <citation type="journal article" date="2020" name="Stud. Mycol.">
        <title>101 Dothideomycetes genomes: a test case for predicting lifestyles and emergence of pathogens.</title>
        <authorList>
            <person name="Haridas S."/>
            <person name="Albert R."/>
            <person name="Binder M."/>
            <person name="Bloem J."/>
            <person name="Labutti K."/>
            <person name="Salamov A."/>
            <person name="Andreopoulos B."/>
            <person name="Baker S."/>
            <person name="Barry K."/>
            <person name="Bills G."/>
            <person name="Bluhm B."/>
            <person name="Cannon C."/>
            <person name="Castanera R."/>
            <person name="Culley D."/>
            <person name="Daum C."/>
            <person name="Ezra D."/>
            <person name="Gonzalez J."/>
            <person name="Henrissat B."/>
            <person name="Kuo A."/>
            <person name="Liang C."/>
            <person name="Lipzen A."/>
            <person name="Lutzoni F."/>
            <person name="Magnuson J."/>
            <person name="Mondo S."/>
            <person name="Nolan M."/>
            <person name="Ohm R."/>
            <person name="Pangilinan J."/>
            <person name="Park H.-J."/>
            <person name="Ramirez L."/>
            <person name="Alfaro M."/>
            <person name="Sun H."/>
            <person name="Tritt A."/>
            <person name="Yoshinaga Y."/>
            <person name="Zwiers L.-H."/>
            <person name="Turgeon B."/>
            <person name="Goodwin S."/>
            <person name="Spatafora J."/>
            <person name="Crous P."/>
            <person name="Grigoriev I."/>
        </authorList>
    </citation>
    <scope>NUCLEOTIDE SEQUENCE</scope>
    <source>
        <strain evidence="3">CBS 116005</strain>
    </source>
</reference>
<protein>
    <recommendedName>
        <fullName evidence="5">REJ domain-containing protein</fullName>
    </recommendedName>
</protein>
<feature type="chain" id="PRO_5026267828" description="REJ domain-containing protein" evidence="2">
    <location>
        <begin position="21"/>
        <end position="168"/>
    </location>
</feature>
<feature type="signal peptide" evidence="2">
    <location>
        <begin position="1"/>
        <end position="20"/>
    </location>
</feature>
<evidence type="ECO:0000256" key="2">
    <source>
        <dbReference type="SAM" id="SignalP"/>
    </source>
</evidence>
<gene>
    <name evidence="3" type="ORF">EJ03DRAFT_323381</name>
</gene>
<dbReference type="AlphaFoldDB" id="A0A6G1LM44"/>
<evidence type="ECO:0000313" key="3">
    <source>
        <dbReference type="EMBL" id="KAF2774033.1"/>
    </source>
</evidence>
<accession>A0A6G1LM44</accession>
<name>A0A6G1LM44_9PEZI</name>
<dbReference type="Proteomes" id="UP000799436">
    <property type="component" value="Unassembled WGS sequence"/>
</dbReference>
<feature type="region of interest" description="Disordered" evidence="1">
    <location>
        <begin position="59"/>
        <end position="82"/>
    </location>
</feature>
<organism evidence="3 4">
    <name type="scientific">Teratosphaeria nubilosa</name>
    <dbReference type="NCBI Taxonomy" id="161662"/>
    <lineage>
        <taxon>Eukaryota</taxon>
        <taxon>Fungi</taxon>
        <taxon>Dikarya</taxon>
        <taxon>Ascomycota</taxon>
        <taxon>Pezizomycotina</taxon>
        <taxon>Dothideomycetes</taxon>
        <taxon>Dothideomycetidae</taxon>
        <taxon>Mycosphaerellales</taxon>
        <taxon>Teratosphaeriaceae</taxon>
        <taxon>Teratosphaeria</taxon>
    </lineage>
</organism>
<dbReference type="EMBL" id="ML995809">
    <property type="protein sequence ID" value="KAF2774033.1"/>
    <property type="molecule type" value="Genomic_DNA"/>
</dbReference>
<evidence type="ECO:0000256" key="1">
    <source>
        <dbReference type="SAM" id="MobiDB-lite"/>
    </source>
</evidence>
<keyword evidence="2" id="KW-0732">Signal</keyword>
<proteinExistence type="predicted"/>
<keyword evidence="4" id="KW-1185">Reference proteome</keyword>
<evidence type="ECO:0008006" key="5">
    <source>
        <dbReference type="Google" id="ProtNLM"/>
    </source>
</evidence>
<sequence length="168" mass="16920">MLPTLSTIAILAAYALQASCLTQNGTPYSTVTAIASTFGFYANTTTRAVSITSSTTITSSTNSTSLISTSSSTTSSSSSESASISTVRDTTSTYLTTVHPSASTIPIPTITSLMTAAESPLNTATAANSVSTPTSTTSASLVGAANRVSGLPDCMRWCVLVLGLAAVI</sequence>